<evidence type="ECO:0000313" key="2">
    <source>
        <dbReference type="EMBL" id="NUW43814.1"/>
    </source>
</evidence>
<keyword evidence="3" id="KW-1185">Reference proteome</keyword>
<accession>A0A7Y6ISW7</accession>
<proteinExistence type="predicted"/>
<dbReference type="AlphaFoldDB" id="A0A7Y6ISW7"/>
<feature type="signal peptide" evidence="1">
    <location>
        <begin position="1"/>
        <end position="24"/>
    </location>
</feature>
<protein>
    <submittedName>
        <fullName evidence="2">Uncharacterized protein</fullName>
    </submittedName>
</protein>
<feature type="chain" id="PRO_5038535940" evidence="1">
    <location>
        <begin position="25"/>
        <end position="79"/>
    </location>
</feature>
<keyword evidence="1" id="KW-0732">Signal</keyword>
<reference evidence="2 3" key="1">
    <citation type="submission" date="2020-06" db="EMBL/GenBank/DDBJ databases">
        <authorList>
            <person name="Chanama M."/>
        </authorList>
    </citation>
    <scope>NUCLEOTIDE SEQUENCE [LARGE SCALE GENOMIC DNA]</scope>
    <source>
        <strain evidence="2 3">TBRC6557</strain>
    </source>
</reference>
<sequence length="79" mass="8783">MRQKAARFGVTLAMAGTLAVGALAAATPASATATGWKPYKGFRTLENCVKAGTAKLIMENYKEYDCRWDSPYYMLWLRK</sequence>
<evidence type="ECO:0000313" key="3">
    <source>
        <dbReference type="Proteomes" id="UP000546126"/>
    </source>
</evidence>
<gene>
    <name evidence="2" type="ORF">HT134_27325</name>
</gene>
<dbReference type="Proteomes" id="UP000546126">
    <property type="component" value="Unassembled WGS sequence"/>
</dbReference>
<evidence type="ECO:0000256" key="1">
    <source>
        <dbReference type="SAM" id="SignalP"/>
    </source>
</evidence>
<comment type="caution">
    <text evidence="2">The sequence shown here is derived from an EMBL/GenBank/DDBJ whole genome shotgun (WGS) entry which is preliminary data.</text>
</comment>
<dbReference type="EMBL" id="JABWGO010000007">
    <property type="protein sequence ID" value="NUW43814.1"/>
    <property type="molecule type" value="Genomic_DNA"/>
</dbReference>
<organism evidence="2 3">
    <name type="scientific">Nonomuraea rhodomycinica</name>
    <dbReference type="NCBI Taxonomy" id="1712872"/>
    <lineage>
        <taxon>Bacteria</taxon>
        <taxon>Bacillati</taxon>
        <taxon>Actinomycetota</taxon>
        <taxon>Actinomycetes</taxon>
        <taxon>Streptosporangiales</taxon>
        <taxon>Streptosporangiaceae</taxon>
        <taxon>Nonomuraea</taxon>
    </lineage>
</organism>
<dbReference type="RefSeq" id="WP_175603320.1">
    <property type="nucleotide sequence ID" value="NZ_JABWGO010000007.1"/>
</dbReference>
<name>A0A7Y6ISW7_9ACTN</name>